<reference evidence="5 6" key="1">
    <citation type="journal article" date="2018" name="Sci. Rep.">
        <title>Rhizobium tumorigenes sp. nov., a novel plant tumorigenic bacterium isolated from cane gall tumors on thornless blackberry.</title>
        <authorList>
            <person name="Kuzmanovi N."/>
            <person name="Smalla K."/>
            <person name="Gronow S."/>
            <person name="PuBawska J."/>
        </authorList>
    </citation>
    <scope>NUCLEOTIDE SEQUENCE [LARGE SCALE GENOMIC DNA]</scope>
    <source>
        <strain evidence="5 6">1078</strain>
    </source>
</reference>
<dbReference type="InterPro" id="IPR036390">
    <property type="entry name" value="WH_DNA-bd_sf"/>
</dbReference>
<evidence type="ECO:0000313" key="6">
    <source>
        <dbReference type="Proteomes" id="UP000249499"/>
    </source>
</evidence>
<organism evidence="5 6">
    <name type="scientific">Rhizobium tumorigenes</name>
    <dbReference type="NCBI Taxonomy" id="2041385"/>
    <lineage>
        <taxon>Bacteria</taxon>
        <taxon>Pseudomonadati</taxon>
        <taxon>Pseudomonadota</taxon>
        <taxon>Alphaproteobacteria</taxon>
        <taxon>Hyphomicrobiales</taxon>
        <taxon>Rhizobiaceae</taxon>
        <taxon>Rhizobium/Agrobacterium group</taxon>
        <taxon>Rhizobium</taxon>
    </lineage>
</organism>
<dbReference type="Pfam" id="PF00392">
    <property type="entry name" value="GntR"/>
    <property type="match status" value="1"/>
</dbReference>
<dbReference type="SMART" id="SM00866">
    <property type="entry name" value="UTRA"/>
    <property type="match status" value="1"/>
</dbReference>
<dbReference type="RefSeq" id="WP_111220010.1">
    <property type="nucleotide sequence ID" value="NZ_CP117255.1"/>
</dbReference>
<feature type="domain" description="HTH gntR-type" evidence="4">
    <location>
        <begin position="2"/>
        <end position="70"/>
    </location>
</feature>
<accession>A0AAF1KRZ1</accession>
<dbReference type="InterPro" id="IPR028978">
    <property type="entry name" value="Chorismate_lyase_/UTRA_dom_sf"/>
</dbReference>
<keyword evidence="1" id="KW-0805">Transcription regulation</keyword>
<dbReference type="CDD" id="cd07377">
    <property type="entry name" value="WHTH_GntR"/>
    <property type="match status" value="1"/>
</dbReference>
<keyword evidence="2" id="KW-0238">DNA-binding</keyword>
<evidence type="ECO:0000256" key="1">
    <source>
        <dbReference type="ARBA" id="ARBA00023015"/>
    </source>
</evidence>
<dbReference type="Gene3D" id="1.10.10.10">
    <property type="entry name" value="Winged helix-like DNA-binding domain superfamily/Winged helix DNA-binding domain"/>
    <property type="match status" value="1"/>
</dbReference>
<dbReference type="SUPFAM" id="SSF64288">
    <property type="entry name" value="Chorismate lyase-like"/>
    <property type="match status" value="1"/>
</dbReference>
<evidence type="ECO:0000259" key="4">
    <source>
        <dbReference type="PROSITE" id="PS50949"/>
    </source>
</evidence>
<dbReference type="GO" id="GO:0003677">
    <property type="term" value="F:DNA binding"/>
    <property type="evidence" value="ECO:0007669"/>
    <property type="project" value="UniProtKB-KW"/>
</dbReference>
<dbReference type="PANTHER" id="PTHR44846">
    <property type="entry name" value="MANNOSYL-D-GLYCERATE TRANSPORT/METABOLISM SYSTEM REPRESSOR MNGR-RELATED"/>
    <property type="match status" value="1"/>
</dbReference>
<dbReference type="SMART" id="SM00345">
    <property type="entry name" value="HTH_GNTR"/>
    <property type="match status" value="1"/>
</dbReference>
<keyword evidence="3" id="KW-0804">Transcription</keyword>
<dbReference type="InterPro" id="IPR011663">
    <property type="entry name" value="UTRA"/>
</dbReference>
<dbReference type="EMBL" id="CP117255">
    <property type="protein sequence ID" value="WFR95110.1"/>
    <property type="molecule type" value="Genomic_DNA"/>
</dbReference>
<gene>
    <name evidence="5" type="ORF">PR017_15085</name>
</gene>
<dbReference type="Gene3D" id="3.40.1410.10">
    <property type="entry name" value="Chorismate lyase-like"/>
    <property type="match status" value="1"/>
</dbReference>
<dbReference type="InterPro" id="IPR050679">
    <property type="entry name" value="Bact_HTH_transcr_reg"/>
</dbReference>
<dbReference type="PROSITE" id="PS50949">
    <property type="entry name" value="HTH_GNTR"/>
    <property type="match status" value="1"/>
</dbReference>
<dbReference type="PANTHER" id="PTHR44846:SF16">
    <property type="entry name" value="TRANSCRIPTIONAL REGULATOR PHNF-RELATED"/>
    <property type="match status" value="1"/>
</dbReference>
<dbReference type="InterPro" id="IPR000524">
    <property type="entry name" value="Tscrpt_reg_HTH_GntR"/>
</dbReference>
<proteinExistence type="predicted"/>
<dbReference type="GO" id="GO:0003700">
    <property type="term" value="F:DNA-binding transcription factor activity"/>
    <property type="evidence" value="ECO:0007669"/>
    <property type="project" value="InterPro"/>
</dbReference>
<keyword evidence="6" id="KW-1185">Reference proteome</keyword>
<dbReference type="AlphaFoldDB" id="A0AAF1KRZ1"/>
<protein>
    <submittedName>
        <fullName evidence="5">UTRA domain-containing protein</fullName>
    </submittedName>
</protein>
<name>A0AAF1KRZ1_9HYPH</name>
<dbReference type="SUPFAM" id="SSF46785">
    <property type="entry name" value="Winged helix' DNA-binding domain"/>
    <property type="match status" value="1"/>
</dbReference>
<evidence type="ECO:0000256" key="2">
    <source>
        <dbReference type="ARBA" id="ARBA00023125"/>
    </source>
</evidence>
<evidence type="ECO:0000313" key="5">
    <source>
        <dbReference type="EMBL" id="WFR95110.1"/>
    </source>
</evidence>
<dbReference type="KEGG" id="rtu:PR017_15085"/>
<dbReference type="Pfam" id="PF07702">
    <property type="entry name" value="UTRA"/>
    <property type="match status" value="1"/>
</dbReference>
<dbReference type="PRINTS" id="PR00035">
    <property type="entry name" value="HTHGNTR"/>
</dbReference>
<sequence length="237" mass="26743">MKSIHQSIYDDIETKIMDGTWQPGQRIPFEHELEREYGCSRMTVNKALTALADRGMILRKRRAGSFVAPPQIDRTVMEIQDIGADARTAGHDYTFRILSSKIERLGPSEALKLGEEAGKELLRLTCLHIVDHKPHAIEHRVIMLDTVPRARFETFETKPPGSWLLEQVPWSEARHVIRAVAADGSTAKTLDMQKGEPCLVLSRQTWQSGRTVTFAEIIHPGDRYQFAGVFRPLSATA</sequence>
<reference evidence="6" key="2">
    <citation type="journal article" date="2023" name="MicrobiologyOpen">
        <title>Genomics of the tumorigenes clade of the family Rhizobiaceae and description of Rhizobium rhododendri sp. nov.</title>
        <authorList>
            <person name="Kuzmanovic N."/>
            <person name="diCenzo G.C."/>
            <person name="Bunk B."/>
            <person name="Sproeer C."/>
            <person name="Fruehling A."/>
            <person name="Neumann-Schaal M."/>
            <person name="Overmann J."/>
            <person name="Smalla K."/>
        </authorList>
    </citation>
    <scope>NUCLEOTIDE SEQUENCE [LARGE SCALE GENOMIC DNA]</scope>
    <source>
        <strain evidence="6">1078</strain>
    </source>
</reference>
<dbReference type="FunFam" id="1.10.10.10:FF:000079">
    <property type="entry name" value="GntR family transcriptional regulator"/>
    <property type="match status" value="1"/>
</dbReference>
<dbReference type="Proteomes" id="UP000249499">
    <property type="component" value="Chromosome"/>
</dbReference>
<evidence type="ECO:0000256" key="3">
    <source>
        <dbReference type="ARBA" id="ARBA00023163"/>
    </source>
</evidence>
<dbReference type="InterPro" id="IPR036388">
    <property type="entry name" value="WH-like_DNA-bd_sf"/>
</dbReference>